<keyword evidence="1" id="KW-1133">Transmembrane helix</keyword>
<keyword evidence="3" id="KW-1185">Reference proteome</keyword>
<keyword evidence="1" id="KW-0812">Transmembrane</keyword>
<evidence type="ECO:0000256" key="1">
    <source>
        <dbReference type="SAM" id="Phobius"/>
    </source>
</evidence>
<proteinExistence type="predicted"/>
<dbReference type="PANTHER" id="PTHR43657">
    <property type="entry name" value="TRYPTOPHAN RNA-BINDING ATTENUATOR PROTEIN-LIKE PROTEIN"/>
    <property type="match status" value="1"/>
</dbReference>
<organism evidence="2 3">
    <name type="scientific">Cynara cardunculus var. scolymus</name>
    <name type="common">Globe artichoke</name>
    <name type="synonym">Cynara scolymus</name>
    <dbReference type="NCBI Taxonomy" id="59895"/>
    <lineage>
        <taxon>Eukaryota</taxon>
        <taxon>Viridiplantae</taxon>
        <taxon>Streptophyta</taxon>
        <taxon>Embryophyta</taxon>
        <taxon>Tracheophyta</taxon>
        <taxon>Spermatophyta</taxon>
        <taxon>Magnoliopsida</taxon>
        <taxon>eudicotyledons</taxon>
        <taxon>Gunneridae</taxon>
        <taxon>Pentapetalae</taxon>
        <taxon>asterids</taxon>
        <taxon>campanulids</taxon>
        <taxon>Asterales</taxon>
        <taxon>Asteraceae</taxon>
        <taxon>Carduoideae</taxon>
        <taxon>Cardueae</taxon>
        <taxon>Carduinae</taxon>
        <taxon>Cynara</taxon>
    </lineage>
</organism>
<dbReference type="InterPro" id="IPR036983">
    <property type="entry name" value="AIM24_sf"/>
</dbReference>
<reference evidence="2 3" key="1">
    <citation type="journal article" date="2016" name="Sci. Rep.">
        <title>The genome sequence of the outbreeding globe artichoke constructed de novo incorporating a phase-aware low-pass sequencing strategy of F1 progeny.</title>
        <authorList>
            <person name="Scaglione D."/>
            <person name="Reyes-Chin-Wo S."/>
            <person name="Acquadro A."/>
            <person name="Froenicke L."/>
            <person name="Portis E."/>
            <person name="Beitel C."/>
            <person name="Tirone M."/>
            <person name="Mauro R."/>
            <person name="Lo Monaco A."/>
            <person name="Mauromicale G."/>
            <person name="Faccioli P."/>
            <person name="Cattivelli L."/>
            <person name="Rieseberg L."/>
            <person name="Michelmore R."/>
            <person name="Lanteri S."/>
        </authorList>
    </citation>
    <scope>NUCLEOTIDE SEQUENCE [LARGE SCALE GENOMIC DNA]</scope>
    <source>
        <strain evidence="2">2C</strain>
    </source>
</reference>
<dbReference type="InterPro" id="IPR002838">
    <property type="entry name" value="AIM24"/>
</dbReference>
<dbReference type="InterPro" id="IPR016031">
    <property type="entry name" value="Trp_RNA-bd_attenuator-like_dom"/>
</dbReference>
<feature type="transmembrane region" description="Helical" evidence="1">
    <location>
        <begin position="203"/>
        <end position="224"/>
    </location>
</feature>
<dbReference type="Proteomes" id="UP000243975">
    <property type="component" value="Unassembled WGS sequence"/>
</dbReference>
<comment type="caution">
    <text evidence="2">The sequence shown here is derived from an EMBL/GenBank/DDBJ whole genome shotgun (WGS) entry which is preliminary data.</text>
</comment>
<dbReference type="OMA" id="AMVYMKG"/>
<name>A0A118JUS8_CYNCS</name>
<dbReference type="STRING" id="59895.A0A118JUS8"/>
<keyword evidence="1" id="KW-0472">Membrane</keyword>
<gene>
    <name evidence="2" type="ORF">Ccrd_006009</name>
</gene>
<accession>A0A118JUS8</accession>
<dbReference type="EMBL" id="LEKV01004896">
    <property type="protein sequence ID" value="KVH91959.1"/>
    <property type="molecule type" value="Genomic_DNA"/>
</dbReference>
<dbReference type="Gramene" id="KVH91959">
    <property type="protein sequence ID" value="KVH91959"/>
    <property type="gene ID" value="Ccrd_006009"/>
</dbReference>
<evidence type="ECO:0000313" key="3">
    <source>
        <dbReference type="Proteomes" id="UP000243975"/>
    </source>
</evidence>
<dbReference type="Pfam" id="PF01987">
    <property type="entry name" value="AIM24"/>
    <property type="match status" value="1"/>
</dbReference>
<dbReference type="AlphaFoldDB" id="A0A118JUS8"/>
<sequence length="227" mass="25042">MAAPFFSTPFQPFVYQSEQEDVTPFQILGGEAQIVQIMLKPEEKVSARPGCMCYMSGSTQMENVYAPENEAGMWQWLFGKNVTSTLYLNTGSSDGFVGIAAPSLARILPPDAFLCSVGDVKVSNTFDQRARNVLPGVEKNLEVGEILSVDMSSIVALPSTANVQIKYNGPMRRVVFGSMPFPRLSQRIARAVTSPNMRDNPKLFMQIAIFFFLAYVVVVSSFILTDI</sequence>
<dbReference type="Gene3D" id="3.60.160.10">
    <property type="entry name" value="Mitochondrial biogenesis AIM24"/>
    <property type="match status" value="1"/>
</dbReference>
<evidence type="ECO:0000313" key="2">
    <source>
        <dbReference type="EMBL" id="KVH91959.1"/>
    </source>
</evidence>
<protein>
    <submittedName>
        <fullName evidence="2">Mitochondrial biogenesis protein AIM24</fullName>
    </submittedName>
</protein>
<dbReference type="PANTHER" id="PTHR43657:SF1">
    <property type="entry name" value="ALTERED INHERITANCE OF MITOCHONDRIA PROTEIN 24, MITOCHONDRIAL"/>
    <property type="match status" value="1"/>
</dbReference>
<dbReference type="SUPFAM" id="SSF51219">
    <property type="entry name" value="TRAP-like"/>
    <property type="match status" value="1"/>
</dbReference>